<dbReference type="CDD" id="cd10229">
    <property type="entry name" value="ASKHA_NBD_HSP70_HSPA12"/>
    <property type="match status" value="1"/>
</dbReference>
<comment type="caution">
    <text evidence="1">The sequence shown here is derived from an EMBL/GenBank/DDBJ whole genome shotgun (WGS) entry which is preliminary data.</text>
</comment>
<evidence type="ECO:0000313" key="2">
    <source>
        <dbReference type="Proteomes" id="UP001605036"/>
    </source>
</evidence>
<dbReference type="AlphaFoldDB" id="A0ABD1YRT1"/>
<keyword evidence="2" id="KW-1185">Reference proteome</keyword>
<gene>
    <name evidence="1" type="ORF">R1flu_004955</name>
</gene>
<accession>A0ABD1YRT1</accession>
<dbReference type="InterPro" id="IPR043129">
    <property type="entry name" value="ATPase_NBD"/>
</dbReference>
<dbReference type="PANTHER" id="PTHR14187">
    <property type="entry name" value="ALPHA KINASE/ELONGATION FACTOR 2 KINASE"/>
    <property type="match status" value="1"/>
</dbReference>
<reference evidence="1 2" key="1">
    <citation type="submission" date="2024-09" db="EMBL/GenBank/DDBJ databases">
        <title>Chromosome-scale assembly of Riccia fluitans.</title>
        <authorList>
            <person name="Paukszto L."/>
            <person name="Sawicki J."/>
            <person name="Karawczyk K."/>
            <person name="Piernik-Szablinska J."/>
            <person name="Szczecinska M."/>
            <person name="Mazdziarz M."/>
        </authorList>
    </citation>
    <scope>NUCLEOTIDE SEQUENCE [LARGE SCALE GENOMIC DNA]</scope>
    <source>
        <strain evidence="1">Rf_01</strain>
        <tissue evidence="1">Aerial parts of the thallus</tissue>
    </source>
</reference>
<protein>
    <submittedName>
        <fullName evidence="1">Uncharacterized protein</fullName>
    </submittedName>
</protein>
<dbReference type="Proteomes" id="UP001605036">
    <property type="component" value="Unassembled WGS sequence"/>
</dbReference>
<dbReference type="Gene3D" id="3.30.420.40">
    <property type="match status" value="1"/>
</dbReference>
<evidence type="ECO:0000313" key="1">
    <source>
        <dbReference type="EMBL" id="KAL2633476.1"/>
    </source>
</evidence>
<dbReference type="PANTHER" id="PTHR14187:SF5">
    <property type="entry name" value="HEAT SHOCK 70 KDA PROTEIN 12A"/>
    <property type="match status" value="1"/>
</dbReference>
<organism evidence="1 2">
    <name type="scientific">Riccia fluitans</name>
    <dbReference type="NCBI Taxonomy" id="41844"/>
    <lineage>
        <taxon>Eukaryota</taxon>
        <taxon>Viridiplantae</taxon>
        <taxon>Streptophyta</taxon>
        <taxon>Embryophyta</taxon>
        <taxon>Marchantiophyta</taxon>
        <taxon>Marchantiopsida</taxon>
        <taxon>Marchantiidae</taxon>
        <taxon>Marchantiales</taxon>
        <taxon>Ricciaceae</taxon>
        <taxon>Riccia</taxon>
    </lineage>
</organism>
<dbReference type="SUPFAM" id="SSF53067">
    <property type="entry name" value="Actin-like ATPase domain"/>
    <property type="match status" value="2"/>
</dbReference>
<dbReference type="EMBL" id="JBHFFA010000003">
    <property type="protein sequence ID" value="KAL2633476.1"/>
    <property type="molecule type" value="Genomic_DNA"/>
</dbReference>
<sequence>MSEFSKPAQPRAKMVVAIDFGTTYSGFAYAQTSDIEKVYLFYEWPGQHFEKPYCKTKTSLMYMPTPGTGDYELKDWGLTAFWKYKMGLQESRSPASSVPHADKLKDSCYLATKFKLHLAPADHLGQKMFSVAPLPQGLTVKRLIADYLKSLSGFIMKTLQNNFGLILKKDIQWCLTVPALWDEAAKQQMVECAEIAGLVKGALCTDHLASPHAVIIVLEPEAASVYCQRKLKDTNFSKGSKFLVVDAGGGTVDLVVHEKVDNSGIKDFSAQYPATVLKFQEYIEKVKCGFDGEADSFYPEMEVPAKLAKAWKAYDIERGRPRGKGAYDTLRLLKDDVVSILSEVVGKILRLIGDQLDANPGVETILVVGGFSNSPYLMRKIRERFSTETCRILNPPDPGGAVCQGAVAFGLLNAEVMLSRKSRKTYGMDTFREYQIDDPPEKQKISERRGLRCQDAFFIFVKKGDDVAVNTHVKKVLVPVESGQSGIDLTLYATDDTSPKFITDPGVELVASWSYDFPGGIEEMDDDPEVEVQMLFGRTMIEMTAKPVNFEGPTTSMSMNFEREYR</sequence>
<name>A0ABD1YRT1_9MARC</name>
<proteinExistence type="predicted"/>